<proteinExistence type="predicted"/>
<keyword evidence="3" id="KW-1185">Reference proteome</keyword>
<reference evidence="2 3" key="1">
    <citation type="submission" date="2019-03" db="EMBL/GenBank/DDBJ databases">
        <title>First draft genome of Liparis tanakae, snailfish: a comprehensive survey of snailfish specific genes.</title>
        <authorList>
            <person name="Kim W."/>
            <person name="Song I."/>
            <person name="Jeong J.-H."/>
            <person name="Kim D."/>
            <person name="Kim S."/>
            <person name="Ryu S."/>
            <person name="Song J.Y."/>
            <person name="Lee S.K."/>
        </authorList>
    </citation>
    <scope>NUCLEOTIDE SEQUENCE [LARGE SCALE GENOMIC DNA]</scope>
    <source>
        <tissue evidence="2">Muscle</tissue>
    </source>
</reference>
<evidence type="ECO:0000256" key="1">
    <source>
        <dbReference type="SAM" id="MobiDB-lite"/>
    </source>
</evidence>
<sequence>MHPTQLLTLRQQRGLLPGRLRGVVADVLPVHLLYNVADVEQTLSVDHAAVKNPSDDEWLSGLLPDANHAHSICLHQSAVHCRIVAHLSRGRDHNIRHELHVVVLHRLQLHLLQLFVSLGGQRGSARVDGCSERSVSQSLAVLQHLSHSKRSTATSSVGGRGGAGRGEAGRGSGAASG</sequence>
<gene>
    <name evidence="2" type="ORF">EYF80_017615</name>
</gene>
<comment type="caution">
    <text evidence="2">The sequence shown here is derived from an EMBL/GenBank/DDBJ whole genome shotgun (WGS) entry which is preliminary data.</text>
</comment>
<evidence type="ECO:0000313" key="2">
    <source>
        <dbReference type="EMBL" id="TNN72187.1"/>
    </source>
</evidence>
<feature type="compositionally biased region" description="Gly residues" evidence="1">
    <location>
        <begin position="158"/>
        <end position="177"/>
    </location>
</feature>
<dbReference type="Proteomes" id="UP000314294">
    <property type="component" value="Unassembled WGS sequence"/>
</dbReference>
<evidence type="ECO:0000313" key="3">
    <source>
        <dbReference type="Proteomes" id="UP000314294"/>
    </source>
</evidence>
<feature type="region of interest" description="Disordered" evidence="1">
    <location>
        <begin position="146"/>
        <end position="177"/>
    </location>
</feature>
<accession>A0A4Z2I2H3</accession>
<organism evidence="2 3">
    <name type="scientific">Liparis tanakae</name>
    <name type="common">Tanaka's snailfish</name>
    <dbReference type="NCBI Taxonomy" id="230148"/>
    <lineage>
        <taxon>Eukaryota</taxon>
        <taxon>Metazoa</taxon>
        <taxon>Chordata</taxon>
        <taxon>Craniata</taxon>
        <taxon>Vertebrata</taxon>
        <taxon>Euteleostomi</taxon>
        <taxon>Actinopterygii</taxon>
        <taxon>Neopterygii</taxon>
        <taxon>Teleostei</taxon>
        <taxon>Neoteleostei</taxon>
        <taxon>Acanthomorphata</taxon>
        <taxon>Eupercaria</taxon>
        <taxon>Perciformes</taxon>
        <taxon>Cottioidei</taxon>
        <taxon>Cottales</taxon>
        <taxon>Liparidae</taxon>
        <taxon>Liparis</taxon>
    </lineage>
</organism>
<dbReference type="AlphaFoldDB" id="A0A4Z2I2H3"/>
<name>A0A4Z2I2H3_9TELE</name>
<protein>
    <submittedName>
        <fullName evidence="2">Uncharacterized protein</fullName>
    </submittedName>
</protein>
<dbReference type="EMBL" id="SRLO01000141">
    <property type="protein sequence ID" value="TNN72187.1"/>
    <property type="molecule type" value="Genomic_DNA"/>
</dbReference>